<evidence type="ECO:0000259" key="3">
    <source>
        <dbReference type="Pfam" id="PF09631"/>
    </source>
</evidence>
<dbReference type="InterPro" id="IPR011856">
    <property type="entry name" value="tRNA_endonuc-like_dom_sf"/>
</dbReference>
<comment type="similarity">
    <text evidence="1">Belongs to the SEN15 family.</text>
</comment>
<evidence type="ECO:0000256" key="1">
    <source>
        <dbReference type="ARBA" id="ARBA00006091"/>
    </source>
</evidence>
<dbReference type="SUPFAM" id="SSF53032">
    <property type="entry name" value="tRNA-intron endonuclease catalytic domain-like"/>
    <property type="match status" value="1"/>
</dbReference>
<gene>
    <name evidence="4" type="ORF">PC9H_010671</name>
</gene>
<dbReference type="RefSeq" id="XP_036627547.1">
    <property type="nucleotide sequence ID" value="XM_036780164.1"/>
</dbReference>
<proteinExistence type="inferred from homology"/>
<dbReference type="OrthoDB" id="10002170at2759"/>
<dbReference type="AlphaFoldDB" id="A0A8H6ZKA2"/>
<dbReference type="GO" id="GO:0005634">
    <property type="term" value="C:nucleus"/>
    <property type="evidence" value="ECO:0007669"/>
    <property type="project" value="UniProtKB-ARBA"/>
</dbReference>
<dbReference type="GO" id="GO:0003676">
    <property type="term" value="F:nucleic acid binding"/>
    <property type="evidence" value="ECO:0007669"/>
    <property type="project" value="InterPro"/>
</dbReference>
<dbReference type="EMBL" id="JACETU010000008">
    <property type="protein sequence ID" value="KAF7422515.1"/>
    <property type="molecule type" value="Genomic_DNA"/>
</dbReference>
<comment type="caution">
    <text evidence="4">The sequence shown here is derived from an EMBL/GenBank/DDBJ whole genome shotgun (WGS) entry which is preliminary data.</text>
</comment>
<dbReference type="PANTHER" id="PTHR28582:SF1">
    <property type="entry name" value="TRNA-SPLICING ENDONUCLEASE SUBUNIT SEN15"/>
    <property type="match status" value="1"/>
</dbReference>
<dbReference type="GeneID" id="59380489"/>
<dbReference type="PANTHER" id="PTHR28582">
    <property type="entry name" value="TRNA-SPLICING ENDONUCLEASE SUBUNIT SEN15"/>
    <property type="match status" value="1"/>
</dbReference>
<dbReference type="Proteomes" id="UP000623687">
    <property type="component" value="Unassembled WGS sequence"/>
</dbReference>
<keyword evidence="5" id="KW-1185">Reference proteome</keyword>
<reference evidence="4" key="1">
    <citation type="submission" date="2019-07" db="EMBL/GenBank/DDBJ databases">
        <authorList>
            <person name="Palmer J.M."/>
        </authorList>
    </citation>
    <scope>NUCLEOTIDE SEQUENCE</scope>
    <source>
        <strain evidence="4">PC9</strain>
    </source>
</reference>
<evidence type="ECO:0000313" key="5">
    <source>
        <dbReference type="Proteomes" id="UP000623687"/>
    </source>
</evidence>
<feature type="domain" description="tRNA-splicing endonuclease subunit Sen15" evidence="3">
    <location>
        <begin position="24"/>
        <end position="119"/>
    </location>
</feature>
<organism evidence="4 5">
    <name type="scientific">Pleurotus ostreatus</name>
    <name type="common">Oyster mushroom</name>
    <name type="synonym">White-rot fungus</name>
    <dbReference type="NCBI Taxonomy" id="5322"/>
    <lineage>
        <taxon>Eukaryota</taxon>
        <taxon>Fungi</taxon>
        <taxon>Dikarya</taxon>
        <taxon>Basidiomycota</taxon>
        <taxon>Agaricomycotina</taxon>
        <taxon>Agaricomycetes</taxon>
        <taxon>Agaricomycetidae</taxon>
        <taxon>Agaricales</taxon>
        <taxon>Pleurotineae</taxon>
        <taxon>Pleurotaceae</taxon>
        <taxon>Pleurotus</taxon>
    </lineage>
</organism>
<dbReference type="Pfam" id="PF09631">
    <property type="entry name" value="Sen15"/>
    <property type="match status" value="1"/>
</dbReference>
<dbReference type="InterPro" id="IPR018593">
    <property type="entry name" value="tRNA-endonuc_su_Sen15"/>
</dbReference>
<sequence length="121" mass="13627">MQTHYSDISSLSTKYPRTTGSLFLVYNDIVYSQLWTDVQVLDLEPCTRAAIRGCRRLNANNTHTQIANIVPCTLSELVSLEWLDNAFVSLDDPPEVYLAITSDDSSIVYYKISRGIVKPPL</sequence>
<dbReference type="VEuPathDB" id="FungiDB:PC9H_010671"/>
<dbReference type="Gene3D" id="3.40.1350.10">
    <property type="match status" value="1"/>
</dbReference>
<accession>A0A8H6ZKA2</accession>
<protein>
    <recommendedName>
        <fullName evidence="3">tRNA-splicing endonuclease subunit Sen15 domain-containing protein</fullName>
    </recommendedName>
</protein>
<evidence type="ECO:0000256" key="2">
    <source>
        <dbReference type="ARBA" id="ARBA00022694"/>
    </source>
</evidence>
<dbReference type="InterPro" id="IPR036167">
    <property type="entry name" value="tRNA_intron_Endo_cat-like_sf"/>
</dbReference>
<evidence type="ECO:0000313" key="4">
    <source>
        <dbReference type="EMBL" id="KAF7422515.1"/>
    </source>
</evidence>
<keyword evidence="2" id="KW-0819">tRNA processing</keyword>
<name>A0A8H6ZKA2_PLEOS</name>
<dbReference type="GO" id="GO:0006388">
    <property type="term" value="P:tRNA splicing, via endonucleolytic cleavage and ligation"/>
    <property type="evidence" value="ECO:0007669"/>
    <property type="project" value="InterPro"/>
</dbReference>